<dbReference type="InterPro" id="IPR050771">
    <property type="entry name" value="Alpha-ketoacid_DH_E1_comp"/>
</dbReference>
<evidence type="ECO:0000256" key="4">
    <source>
        <dbReference type="SAM" id="MobiDB-lite"/>
    </source>
</evidence>
<keyword evidence="7" id="KW-1185">Reference proteome</keyword>
<feature type="compositionally biased region" description="Polar residues" evidence="4">
    <location>
        <begin position="1"/>
        <end position="11"/>
    </location>
</feature>
<keyword evidence="3" id="KW-0786">Thiamine pyrophosphate</keyword>
<keyword evidence="2" id="KW-0560">Oxidoreductase</keyword>
<accession>A0ABY1RD28</accession>
<organism evidence="6 7">
    <name type="scientific">Plantibacter elymi</name>
    <name type="common">nom. nud.</name>
    <dbReference type="NCBI Taxonomy" id="199708"/>
    <lineage>
        <taxon>Bacteria</taxon>
        <taxon>Bacillati</taxon>
        <taxon>Actinomycetota</taxon>
        <taxon>Actinomycetes</taxon>
        <taxon>Micrococcales</taxon>
        <taxon>Microbacteriaceae</taxon>
        <taxon>Plantibacter</taxon>
    </lineage>
</organism>
<keyword evidence="6" id="KW-0670">Pyruvate</keyword>
<evidence type="ECO:0000256" key="2">
    <source>
        <dbReference type="ARBA" id="ARBA00023002"/>
    </source>
</evidence>
<dbReference type="NCBIfam" id="TIGR03181">
    <property type="entry name" value="PDH_E1_alph_x"/>
    <property type="match status" value="1"/>
</dbReference>
<comment type="cofactor">
    <cofactor evidence="1">
        <name>thiamine diphosphate</name>
        <dbReference type="ChEBI" id="CHEBI:58937"/>
    </cofactor>
</comment>
<sequence>MSMETHTQFPQDSDERGGDAREPVPVDHGCVQLLDPDGVRQEDALYDLFVADLGHTELLALYEDMVVTRRIDTEATALQRQGEIGLWPPSLGQEAAQVGSARVLRRGDFVFTSYREQAVAYCRGVELDQLMAMWRGTALSGWDPFAVGMATPAVIIGAQTLHATGYAMGCQRDGSDAVAVAYFGDGATSQGDVNEALVLAASFQAPVVFFCQNNQYAISEPVGLQAQRPIADRAPGFGVPSMRVDGNDVLAVTAAMRIAVDRARTGGGPTFIEAVTYRMGPHTTSDDPTRYRDESEVASWRAKDPITRLERLLESEGVLDETARAHVASVADAAAARVRAGCLALPAPDPLSLFDEVYATAHPGLERQREEYRSYLAMFEGGAR</sequence>
<feature type="region of interest" description="Disordered" evidence="4">
    <location>
        <begin position="1"/>
        <end position="28"/>
    </location>
</feature>
<dbReference type="Proteomes" id="UP000194464">
    <property type="component" value="Unassembled WGS sequence"/>
</dbReference>
<protein>
    <submittedName>
        <fullName evidence="6">Pyruvate dehydrogenase E1 component alpha subunit</fullName>
    </submittedName>
</protein>
<name>A0ABY1RD28_9MICO</name>
<evidence type="ECO:0000256" key="1">
    <source>
        <dbReference type="ARBA" id="ARBA00001964"/>
    </source>
</evidence>
<gene>
    <name evidence="6" type="ORF">SAMN06295909_1996</name>
</gene>
<evidence type="ECO:0000259" key="5">
    <source>
        <dbReference type="Pfam" id="PF00676"/>
    </source>
</evidence>
<feature type="compositionally biased region" description="Basic and acidic residues" evidence="4">
    <location>
        <begin position="13"/>
        <end position="25"/>
    </location>
</feature>
<dbReference type="PANTHER" id="PTHR43380:SF1">
    <property type="entry name" value="2-OXOISOVALERATE DEHYDROGENASE SUBUNIT ALPHA, MITOCHONDRIAL"/>
    <property type="match status" value="1"/>
</dbReference>
<evidence type="ECO:0000256" key="3">
    <source>
        <dbReference type="ARBA" id="ARBA00023052"/>
    </source>
</evidence>
<comment type="caution">
    <text evidence="6">The sequence shown here is derived from an EMBL/GenBank/DDBJ whole genome shotgun (WGS) entry which is preliminary data.</text>
</comment>
<reference evidence="6 7" key="1">
    <citation type="submission" date="2017-04" db="EMBL/GenBank/DDBJ databases">
        <authorList>
            <person name="Varghese N."/>
            <person name="Submissions S."/>
        </authorList>
    </citation>
    <scope>NUCLEOTIDE SEQUENCE [LARGE SCALE GENOMIC DNA]</scope>
    <source>
        <strain evidence="6 7">VKM Ac-1784</strain>
    </source>
</reference>
<evidence type="ECO:0000313" key="6">
    <source>
        <dbReference type="EMBL" id="SMQ70416.1"/>
    </source>
</evidence>
<feature type="domain" description="Dehydrogenase E1 component" evidence="5">
    <location>
        <begin position="64"/>
        <end position="328"/>
    </location>
</feature>
<dbReference type="Gene3D" id="3.40.50.970">
    <property type="match status" value="1"/>
</dbReference>
<dbReference type="Pfam" id="PF00676">
    <property type="entry name" value="E1_dh"/>
    <property type="match status" value="1"/>
</dbReference>
<dbReference type="SUPFAM" id="SSF52518">
    <property type="entry name" value="Thiamin diphosphate-binding fold (THDP-binding)"/>
    <property type="match status" value="1"/>
</dbReference>
<dbReference type="PANTHER" id="PTHR43380">
    <property type="entry name" value="2-OXOISOVALERATE DEHYDROGENASE SUBUNIT ALPHA, MITOCHONDRIAL"/>
    <property type="match status" value="1"/>
</dbReference>
<evidence type="ECO:0000313" key="7">
    <source>
        <dbReference type="Proteomes" id="UP000194464"/>
    </source>
</evidence>
<dbReference type="InterPro" id="IPR017596">
    <property type="entry name" value="PdhA/BkdA"/>
</dbReference>
<proteinExistence type="predicted"/>
<dbReference type="InterPro" id="IPR001017">
    <property type="entry name" value="DH_E1"/>
</dbReference>
<dbReference type="EMBL" id="FXWJ01000003">
    <property type="protein sequence ID" value="SMQ70416.1"/>
    <property type="molecule type" value="Genomic_DNA"/>
</dbReference>
<dbReference type="CDD" id="cd02000">
    <property type="entry name" value="TPP_E1_PDC_ADC_BCADC"/>
    <property type="match status" value="1"/>
</dbReference>
<dbReference type="InterPro" id="IPR029061">
    <property type="entry name" value="THDP-binding"/>
</dbReference>